<dbReference type="PANTHER" id="PTHR43673">
    <property type="entry name" value="NAD(P)H NITROREDUCTASE YDGI-RELATED"/>
    <property type="match status" value="1"/>
</dbReference>
<dbReference type="eggNOG" id="COG0778">
    <property type="taxonomic scope" value="Bacteria"/>
</dbReference>
<dbReference type="InterPro" id="IPR000415">
    <property type="entry name" value="Nitroreductase-like"/>
</dbReference>
<organism evidence="7 8">
    <name type="scientific">Methylobacterium nodulans (strain LMG 21967 / CNCM I-2342 / ORS 2060)</name>
    <dbReference type="NCBI Taxonomy" id="460265"/>
    <lineage>
        <taxon>Bacteria</taxon>
        <taxon>Pseudomonadati</taxon>
        <taxon>Pseudomonadota</taxon>
        <taxon>Alphaproteobacteria</taxon>
        <taxon>Hyphomicrobiales</taxon>
        <taxon>Methylobacteriaceae</taxon>
        <taxon>Methylobacterium</taxon>
    </lineage>
</organism>
<name>B8ITF4_METNO</name>
<comment type="cofactor">
    <cofactor evidence="1">
        <name>FMN</name>
        <dbReference type="ChEBI" id="CHEBI:58210"/>
    </cofactor>
</comment>
<evidence type="ECO:0000313" key="7">
    <source>
        <dbReference type="EMBL" id="ACL58870.1"/>
    </source>
</evidence>
<feature type="domain" description="Nitroreductase" evidence="6">
    <location>
        <begin position="20"/>
        <end position="206"/>
    </location>
</feature>
<protein>
    <submittedName>
        <fullName evidence="7">Nitroreductase</fullName>
    </submittedName>
</protein>
<dbReference type="SUPFAM" id="SSF55469">
    <property type="entry name" value="FMN-dependent nitroreductase-like"/>
    <property type="match status" value="1"/>
</dbReference>
<dbReference type="CDD" id="cd02136">
    <property type="entry name" value="PnbA_NfnB-like"/>
    <property type="match status" value="1"/>
</dbReference>
<comment type="similarity">
    <text evidence="2">Belongs to the nitroreductase family.</text>
</comment>
<keyword evidence="5" id="KW-0560">Oxidoreductase</keyword>
<evidence type="ECO:0000313" key="8">
    <source>
        <dbReference type="Proteomes" id="UP000008207"/>
    </source>
</evidence>
<keyword evidence="8" id="KW-1185">Reference proteome</keyword>
<evidence type="ECO:0000259" key="6">
    <source>
        <dbReference type="Pfam" id="PF00881"/>
    </source>
</evidence>
<keyword evidence="4" id="KW-0288">FMN</keyword>
<dbReference type="STRING" id="460265.Mnod_3982"/>
<dbReference type="HOGENOM" id="CLU_070764_9_0_5"/>
<keyword evidence="3" id="KW-0285">Flavoprotein</keyword>
<evidence type="ECO:0000256" key="5">
    <source>
        <dbReference type="ARBA" id="ARBA00023002"/>
    </source>
</evidence>
<gene>
    <name evidence="7" type="ordered locus">Mnod_3982</name>
</gene>
<evidence type="ECO:0000256" key="4">
    <source>
        <dbReference type="ARBA" id="ARBA00022643"/>
    </source>
</evidence>
<evidence type="ECO:0000256" key="1">
    <source>
        <dbReference type="ARBA" id="ARBA00001917"/>
    </source>
</evidence>
<dbReference type="KEGG" id="mno:Mnod_3982"/>
<dbReference type="Gene3D" id="3.40.109.10">
    <property type="entry name" value="NADH Oxidase"/>
    <property type="match status" value="1"/>
</dbReference>
<dbReference type="AlphaFoldDB" id="B8ITF4"/>
<evidence type="ECO:0000256" key="3">
    <source>
        <dbReference type="ARBA" id="ARBA00022630"/>
    </source>
</evidence>
<accession>B8ITF4</accession>
<sequence>METSTGPALVGNSTVIETVVNRRSIRRFLPVPVPVQTLRSILTGAARAPSGTNFQPWHVHVVTGQARERLSRAVIMAAEAGERSDEYAYAPSPVQEPYLSRRRQVGYELYRLYGIARDDYAGRKQAMLRNFEFFGAPVGLFFTMDRSLLLGSWLDCGMLMQNVMVLARAHGLETCPQQAWCEYGGVVHEQLGIPQSQIILSGMAIGVADPAAPENGLISERLELDEFTKFHDE</sequence>
<reference evidence="7 8" key="1">
    <citation type="submission" date="2009-01" db="EMBL/GenBank/DDBJ databases">
        <title>Complete sequence of chromosome of Methylobacterium nodulans ORS 2060.</title>
        <authorList>
            <consortium name="US DOE Joint Genome Institute"/>
            <person name="Lucas S."/>
            <person name="Copeland A."/>
            <person name="Lapidus A."/>
            <person name="Glavina del Rio T."/>
            <person name="Dalin E."/>
            <person name="Tice H."/>
            <person name="Bruce D."/>
            <person name="Goodwin L."/>
            <person name="Pitluck S."/>
            <person name="Sims D."/>
            <person name="Brettin T."/>
            <person name="Detter J.C."/>
            <person name="Han C."/>
            <person name="Larimer F."/>
            <person name="Land M."/>
            <person name="Hauser L."/>
            <person name="Kyrpides N."/>
            <person name="Ivanova N."/>
            <person name="Marx C.J."/>
            <person name="Richardson P."/>
        </authorList>
    </citation>
    <scope>NUCLEOTIDE SEQUENCE [LARGE SCALE GENOMIC DNA]</scope>
    <source>
        <strain evidence="8">LMG 21967 / CNCM I-2342 / ORS 2060</strain>
    </source>
</reference>
<dbReference type="InterPro" id="IPR029479">
    <property type="entry name" value="Nitroreductase"/>
</dbReference>
<evidence type="ECO:0000256" key="2">
    <source>
        <dbReference type="ARBA" id="ARBA00007118"/>
    </source>
</evidence>
<dbReference type="PANTHER" id="PTHR43673:SF2">
    <property type="entry name" value="NITROREDUCTASE"/>
    <property type="match status" value="1"/>
</dbReference>
<dbReference type="GO" id="GO:0016491">
    <property type="term" value="F:oxidoreductase activity"/>
    <property type="evidence" value="ECO:0007669"/>
    <property type="project" value="UniProtKB-KW"/>
</dbReference>
<dbReference type="Proteomes" id="UP000008207">
    <property type="component" value="Chromosome"/>
</dbReference>
<dbReference type="Pfam" id="PF00881">
    <property type="entry name" value="Nitroreductase"/>
    <property type="match status" value="1"/>
</dbReference>
<proteinExistence type="inferred from homology"/>
<dbReference type="EMBL" id="CP001349">
    <property type="protein sequence ID" value="ACL58870.1"/>
    <property type="molecule type" value="Genomic_DNA"/>
</dbReference>